<comment type="caution">
    <text evidence="2">The sequence shown here is derived from an EMBL/GenBank/DDBJ whole genome shotgun (WGS) entry which is preliminary data.</text>
</comment>
<evidence type="ECO:0000259" key="1">
    <source>
        <dbReference type="PROSITE" id="PS50987"/>
    </source>
</evidence>
<proteinExistence type="predicted"/>
<dbReference type="PROSITE" id="PS50987">
    <property type="entry name" value="HTH_ARSR_2"/>
    <property type="match status" value="1"/>
</dbReference>
<dbReference type="InterPro" id="IPR036390">
    <property type="entry name" value="WH_DNA-bd_sf"/>
</dbReference>
<protein>
    <recommendedName>
        <fullName evidence="1">HTH arsR-type domain-containing protein</fullName>
    </recommendedName>
</protein>
<name>A0A2H0K741_9BACT</name>
<dbReference type="AlphaFoldDB" id="A0A2H0K741"/>
<evidence type="ECO:0000313" key="2">
    <source>
        <dbReference type="EMBL" id="PIQ67066.1"/>
    </source>
</evidence>
<reference evidence="2 3" key="1">
    <citation type="submission" date="2017-09" db="EMBL/GenBank/DDBJ databases">
        <title>Depth-based differentiation of microbial function through sediment-hosted aquifers and enrichment of novel symbionts in the deep terrestrial subsurface.</title>
        <authorList>
            <person name="Probst A.J."/>
            <person name="Ladd B."/>
            <person name="Jarett J.K."/>
            <person name="Geller-Mcgrath D.E."/>
            <person name="Sieber C.M."/>
            <person name="Emerson J.B."/>
            <person name="Anantharaman K."/>
            <person name="Thomas B.C."/>
            <person name="Malmstrom R."/>
            <person name="Stieglmeier M."/>
            <person name="Klingl A."/>
            <person name="Woyke T."/>
            <person name="Ryan C.M."/>
            <person name="Banfield J.F."/>
        </authorList>
    </citation>
    <scope>NUCLEOTIDE SEQUENCE [LARGE SCALE GENOMIC DNA]</scope>
    <source>
        <strain evidence="2">CG11_big_fil_rev_8_21_14_0_20_40_24</strain>
    </source>
</reference>
<dbReference type="Proteomes" id="UP000229834">
    <property type="component" value="Unassembled WGS sequence"/>
</dbReference>
<evidence type="ECO:0000313" key="3">
    <source>
        <dbReference type="Proteomes" id="UP000229834"/>
    </source>
</evidence>
<dbReference type="InterPro" id="IPR036388">
    <property type="entry name" value="WH-like_DNA-bd_sf"/>
</dbReference>
<feature type="domain" description="HTH arsR-type" evidence="1">
    <location>
        <begin position="6"/>
        <end position="99"/>
    </location>
</feature>
<organism evidence="2 3">
    <name type="scientific">Candidatus Zambryskibacteria bacterium CG11_big_fil_rev_8_21_14_0_20_40_24</name>
    <dbReference type="NCBI Taxonomy" id="1975116"/>
    <lineage>
        <taxon>Bacteria</taxon>
        <taxon>Candidatus Zambryskiibacteriota</taxon>
    </lineage>
</organism>
<dbReference type="GO" id="GO:0003700">
    <property type="term" value="F:DNA-binding transcription factor activity"/>
    <property type="evidence" value="ECO:0007669"/>
    <property type="project" value="InterPro"/>
</dbReference>
<accession>A0A2H0K741</accession>
<dbReference type="Gene3D" id="1.10.10.10">
    <property type="entry name" value="Winged helix-like DNA-binding domain superfamily/Winged helix DNA-binding domain"/>
    <property type="match status" value="1"/>
</dbReference>
<dbReference type="SUPFAM" id="SSF46785">
    <property type="entry name" value="Winged helix' DNA-binding domain"/>
    <property type="match status" value="1"/>
</dbReference>
<dbReference type="EMBL" id="PCVC01000022">
    <property type="protein sequence ID" value="PIQ67066.1"/>
    <property type="molecule type" value="Genomic_DNA"/>
</dbReference>
<gene>
    <name evidence="2" type="ORF">COV95_00740</name>
</gene>
<dbReference type="SMART" id="SM00418">
    <property type="entry name" value="HTH_ARSR"/>
    <property type="match status" value="1"/>
</dbReference>
<dbReference type="CDD" id="cd00090">
    <property type="entry name" value="HTH_ARSR"/>
    <property type="match status" value="1"/>
</dbReference>
<dbReference type="InterPro" id="IPR011991">
    <property type="entry name" value="ArsR-like_HTH"/>
</dbReference>
<dbReference type="InterPro" id="IPR001845">
    <property type="entry name" value="HTH_ArsR_DNA-bd_dom"/>
</dbReference>
<sequence length="99" mass="11486">MSNKKTSTKTSKQIERHMKGVSNHWRIDMILFIGENETATLEEMVDALKINVKTASEHARRLTQAGLVNKKYVGRNVEHSLSPYGKHFVRFINHFKKTF</sequence>